<accession>A0AAV6ZP65</accession>
<protein>
    <submittedName>
        <fullName evidence="1">Uncharacterized protein</fullName>
    </submittedName>
</protein>
<evidence type="ECO:0000313" key="1">
    <source>
        <dbReference type="EMBL" id="KAG8548003.1"/>
    </source>
</evidence>
<sequence>MVDGGRLGLSGSCFPGEFPPLQNAGSSPSLKKFTNCNRHEPIPDIILTAVDSPPCFSKEITTPPCLRFPALRWNALWSG</sequence>
<organism evidence="1 2">
    <name type="scientific">Engystomops pustulosus</name>
    <name type="common">Tungara frog</name>
    <name type="synonym">Physalaemus pustulosus</name>
    <dbReference type="NCBI Taxonomy" id="76066"/>
    <lineage>
        <taxon>Eukaryota</taxon>
        <taxon>Metazoa</taxon>
        <taxon>Chordata</taxon>
        <taxon>Craniata</taxon>
        <taxon>Vertebrata</taxon>
        <taxon>Euteleostomi</taxon>
        <taxon>Amphibia</taxon>
        <taxon>Batrachia</taxon>
        <taxon>Anura</taxon>
        <taxon>Neobatrachia</taxon>
        <taxon>Hyloidea</taxon>
        <taxon>Leptodactylidae</taxon>
        <taxon>Leiuperinae</taxon>
        <taxon>Engystomops</taxon>
    </lineage>
</organism>
<comment type="caution">
    <text evidence="1">The sequence shown here is derived from an EMBL/GenBank/DDBJ whole genome shotgun (WGS) entry which is preliminary data.</text>
</comment>
<proteinExistence type="predicted"/>
<reference evidence="1" key="1">
    <citation type="thesis" date="2020" institute="ProQuest LLC" country="789 East Eisenhower Parkway, Ann Arbor, MI, USA">
        <title>Comparative Genomics and Chromosome Evolution.</title>
        <authorList>
            <person name="Mudd A.B."/>
        </authorList>
    </citation>
    <scope>NUCLEOTIDE SEQUENCE</scope>
    <source>
        <strain evidence="1">237g6f4</strain>
        <tissue evidence="1">Blood</tissue>
    </source>
</reference>
<keyword evidence="2" id="KW-1185">Reference proteome</keyword>
<dbReference type="AlphaFoldDB" id="A0AAV6ZP65"/>
<evidence type="ECO:0000313" key="2">
    <source>
        <dbReference type="Proteomes" id="UP000824782"/>
    </source>
</evidence>
<name>A0AAV6ZP65_ENGPU</name>
<dbReference type="Proteomes" id="UP000824782">
    <property type="component" value="Unassembled WGS sequence"/>
</dbReference>
<dbReference type="EMBL" id="WNYA01000546">
    <property type="protein sequence ID" value="KAG8548003.1"/>
    <property type="molecule type" value="Genomic_DNA"/>
</dbReference>
<gene>
    <name evidence="1" type="ORF">GDO81_026893</name>
</gene>